<dbReference type="AlphaFoldDB" id="A0A5E4MDH2"/>
<dbReference type="SUPFAM" id="SSF52833">
    <property type="entry name" value="Thioredoxin-like"/>
    <property type="match status" value="1"/>
</dbReference>
<sequence length="531" mass="60643">MPPKKQAKKKRSGRMAKKGGQVVLQEEINTNEDWEKMLEKPGLYVIDVYTEWCGPCVPMIAYLKKIKLELGNESLHYAIDGKFVNLIIGANAPRLMKVITDEVERYEKFKKGEIEIEFISMDNVTSEEQRKLVEKEQYEKQKMKKEKKIRDDRMMKVREHSLKKFSVNVQMQTCVVFFPHTITYVMVEKPSKEDAVEELEELPEPIMIEKRVCEVANLCALKYEEFIVVEAKEIQLTEDTLEEMFSNEKEVLESFSARFVDELLNKKVYSVMLSLPTIKNDAAEEVATEDENPPDPVENMGLAEKKMSTIIYGNGNPLYPTPKSLAAENMIVNDFGEKLPSLYTPTNPLSKTSALTVLFNKFCINNGYVAPQPPSPQYLIIFEVNKSNVVLPIIEDLEDNIYHYGFFRSADPENPRLLCKDHELLTTYGMDKIGKDAKLVLSVVKDDKDKSMLRFVDVGPIYVSPDSESGIDDAIKFFPHDFDEMEGEIKLWLVQQLARDEEAAVGEEFGSQGEGKEECLGEEEAVTPEES</sequence>
<feature type="compositionally biased region" description="Acidic residues" evidence="1">
    <location>
        <begin position="520"/>
        <end position="531"/>
    </location>
</feature>
<reference evidence="3 4" key="1">
    <citation type="submission" date="2019-08" db="EMBL/GenBank/DDBJ databases">
        <authorList>
            <person name="Alioto T."/>
            <person name="Alioto T."/>
            <person name="Gomez Garrido J."/>
        </authorList>
    </citation>
    <scope>NUCLEOTIDE SEQUENCE [LARGE SCALE GENOMIC DNA]</scope>
</reference>
<accession>A0A5E4MDH2</accession>
<dbReference type="PROSITE" id="PS00194">
    <property type="entry name" value="THIOREDOXIN_1"/>
    <property type="match status" value="1"/>
</dbReference>
<dbReference type="Proteomes" id="UP000325440">
    <property type="component" value="Unassembled WGS sequence"/>
</dbReference>
<evidence type="ECO:0000313" key="4">
    <source>
        <dbReference type="Proteomes" id="UP000325440"/>
    </source>
</evidence>
<evidence type="ECO:0000313" key="3">
    <source>
        <dbReference type="EMBL" id="VVC27942.1"/>
    </source>
</evidence>
<keyword evidence="4" id="KW-1185">Reference proteome</keyword>
<dbReference type="Gene3D" id="3.40.30.10">
    <property type="entry name" value="Glutaredoxin"/>
    <property type="match status" value="1"/>
</dbReference>
<organism evidence="3 4">
    <name type="scientific">Cinara cedri</name>
    <dbReference type="NCBI Taxonomy" id="506608"/>
    <lineage>
        <taxon>Eukaryota</taxon>
        <taxon>Metazoa</taxon>
        <taxon>Ecdysozoa</taxon>
        <taxon>Arthropoda</taxon>
        <taxon>Hexapoda</taxon>
        <taxon>Insecta</taxon>
        <taxon>Pterygota</taxon>
        <taxon>Neoptera</taxon>
        <taxon>Paraneoptera</taxon>
        <taxon>Hemiptera</taxon>
        <taxon>Sternorrhyncha</taxon>
        <taxon>Aphidomorpha</taxon>
        <taxon>Aphidoidea</taxon>
        <taxon>Aphididae</taxon>
        <taxon>Lachninae</taxon>
        <taxon>Cinara</taxon>
    </lineage>
</organism>
<dbReference type="PANTHER" id="PTHR46135:SF3">
    <property type="entry name" value="NME_NM23 FAMILY MEMBER 8"/>
    <property type="match status" value="1"/>
</dbReference>
<name>A0A5E4MDH2_9HEMI</name>
<feature type="domain" description="DUF4746" evidence="2">
    <location>
        <begin position="338"/>
        <end position="487"/>
    </location>
</feature>
<gene>
    <name evidence="3" type="ORF">CINCED_3A014680</name>
</gene>
<dbReference type="OrthoDB" id="10263751at2759"/>
<dbReference type="EMBL" id="CABPRJ010000477">
    <property type="protein sequence ID" value="VVC27942.1"/>
    <property type="molecule type" value="Genomic_DNA"/>
</dbReference>
<dbReference type="InterPro" id="IPR031827">
    <property type="entry name" value="DUF4746"/>
</dbReference>
<evidence type="ECO:0000256" key="1">
    <source>
        <dbReference type="SAM" id="MobiDB-lite"/>
    </source>
</evidence>
<protein>
    <recommendedName>
        <fullName evidence="2">DUF4746 domain-containing protein</fullName>
    </recommendedName>
</protein>
<proteinExistence type="predicted"/>
<dbReference type="PANTHER" id="PTHR46135">
    <property type="entry name" value="NME/NM23 FAMILY MEMBER 8"/>
    <property type="match status" value="1"/>
</dbReference>
<dbReference type="InterPro" id="IPR051766">
    <property type="entry name" value="TXND_domain-containing"/>
</dbReference>
<dbReference type="InterPro" id="IPR036249">
    <property type="entry name" value="Thioredoxin-like_sf"/>
</dbReference>
<dbReference type="Pfam" id="PF15928">
    <property type="entry name" value="DUF4746"/>
    <property type="match status" value="1"/>
</dbReference>
<dbReference type="InterPro" id="IPR017937">
    <property type="entry name" value="Thioredoxin_CS"/>
</dbReference>
<evidence type="ECO:0000259" key="2">
    <source>
        <dbReference type="Pfam" id="PF15928"/>
    </source>
</evidence>
<feature type="region of interest" description="Disordered" evidence="1">
    <location>
        <begin position="503"/>
        <end position="531"/>
    </location>
</feature>